<dbReference type="PANTHER" id="PTHR10794">
    <property type="entry name" value="ABHYDROLASE DOMAIN-CONTAINING PROTEIN"/>
    <property type="match status" value="1"/>
</dbReference>
<gene>
    <name evidence="4" type="ORF">COB20_10245</name>
</gene>
<organism evidence="4 5">
    <name type="scientific">SAR86 cluster bacterium</name>
    <dbReference type="NCBI Taxonomy" id="2030880"/>
    <lineage>
        <taxon>Bacteria</taxon>
        <taxon>Pseudomonadati</taxon>
        <taxon>Pseudomonadota</taxon>
        <taxon>Gammaproteobacteria</taxon>
        <taxon>SAR86 cluster</taxon>
    </lineage>
</organism>
<dbReference type="Gene3D" id="3.40.50.1820">
    <property type="entry name" value="alpha/beta hydrolase"/>
    <property type="match status" value="1"/>
</dbReference>
<dbReference type="InterPro" id="IPR000073">
    <property type="entry name" value="AB_hydrolase_1"/>
</dbReference>
<dbReference type="PIRSF" id="PIRSF005211">
    <property type="entry name" value="Ab_hydro_YheT"/>
    <property type="match status" value="1"/>
</dbReference>
<accession>A0A2A4X1R5</accession>
<proteinExistence type="inferred from homology"/>
<evidence type="ECO:0000259" key="3">
    <source>
        <dbReference type="Pfam" id="PF00561"/>
    </source>
</evidence>
<feature type="domain" description="AB hydrolase-1" evidence="3">
    <location>
        <begin position="66"/>
        <end position="310"/>
    </location>
</feature>
<dbReference type="AlphaFoldDB" id="A0A2A4X1R5"/>
<feature type="active site" description="Charge relay system" evidence="2">
    <location>
        <position position="306"/>
    </location>
</feature>
<dbReference type="PANTHER" id="PTHR10794:SF94">
    <property type="entry name" value="ESTERASE YHET-RELATED"/>
    <property type="match status" value="1"/>
</dbReference>
<comment type="caution">
    <text evidence="4">The sequence shown here is derived from an EMBL/GenBank/DDBJ whole genome shotgun (WGS) entry which is preliminary data.</text>
</comment>
<dbReference type="Pfam" id="PF00561">
    <property type="entry name" value="Abhydrolase_1"/>
    <property type="match status" value="1"/>
</dbReference>
<dbReference type="NCBIfam" id="NF008218">
    <property type="entry name" value="PRK10985.1"/>
    <property type="match status" value="1"/>
</dbReference>
<dbReference type="Proteomes" id="UP000218767">
    <property type="component" value="Unassembled WGS sequence"/>
</dbReference>
<dbReference type="InterPro" id="IPR029058">
    <property type="entry name" value="AB_hydrolase_fold"/>
</dbReference>
<dbReference type="InterPro" id="IPR050960">
    <property type="entry name" value="AB_hydrolase_4_sf"/>
</dbReference>
<sequence>MSTGTSENEFIPTWWLPEGHSQTLWRKFSPAKQVVHRRQRIELDDSDYIDLDWTTLDPNESNDKTIVFFLHGLCGCSKSSYILAMQSLLNDQGISSVAMNFRGCSGEMNRLARAYHSGVSEDVNEVFSKLVTEYPQHNFVFVGYSLGANVLLKWLGEINSHSSIRKAVAVSTPFALEYCSQAMLQGVSRIYGQYFVRRLVKDFQNKQQHLQSSNPEQAELIARLGDTRSISSIWEFDDQITAPLHGFEGAEDYYRRCSSTVFLSSIAVDTLLIQSKNDPMIPPKSIPDREMLSPSVQMQLTEKGGHVGFVSSNPDNWLEQRILNFMQV</sequence>
<evidence type="ECO:0000256" key="1">
    <source>
        <dbReference type="ARBA" id="ARBA00010884"/>
    </source>
</evidence>
<feature type="active site" description="Charge relay system" evidence="2">
    <location>
        <position position="145"/>
    </location>
</feature>
<dbReference type="SUPFAM" id="SSF53474">
    <property type="entry name" value="alpha/beta-Hydrolases"/>
    <property type="match status" value="1"/>
</dbReference>
<dbReference type="GO" id="GO:0047372">
    <property type="term" value="F:monoacylglycerol lipase activity"/>
    <property type="evidence" value="ECO:0007669"/>
    <property type="project" value="TreeGrafter"/>
</dbReference>
<name>A0A2A4X1R5_9GAMM</name>
<feature type="active site" description="Charge relay system" evidence="2">
    <location>
        <position position="278"/>
    </location>
</feature>
<protein>
    <submittedName>
        <fullName evidence="4">Hydrolase</fullName>
    </submittedName>
</protein>
<dbReference type="GO" id="GO:0034338">
    <property type="term" value="F:short-chain carboxylesterase activity"/>
    <property type="evidence" value="ECO:0007669"/>
    <property type="project" value="TreeGrafter"/>
</dbReference>
<evidence type="ECO:0000313" key="4">
    <source>
        <dbReference type="EMBL" id="PCI76578.1"/>
    </source>
</evidence>
<keyword evidence="4" id="KW-0378">Hydrolase</keyword>
<dbReference type="InterPro" id="IPR012020">
    <property type="entry name" value="ABHD4"/>
</dbReference>
<evidence type="ECO:0000256" key="2">
    <source>
        <dbReference type="PIRSR" id="PIRSR005211-1"/>
    </source>
</evidence>
<reference evidence="5" key="1">
    <citation type="submission" date="2017-08" db="EMBL/GenBank/DDBJ databases">
        <title>A dynamic microbial community with high functional redundancy inhabits the cold, oxic subseafloor aquifer.</title>
        <authorList>
            <person name="Tully B.J."/>
            <person name="Wheat C.G."/>
            <person name="Glazer B.T."/>
            <person name="Huber J.A."/>
        </authorList>
    </citation>
    <scope>NUCLEOTIDE SEQUENCE [LARGE SCALE GENOMIC DNA]</scope>
</reference>
<evidence type="ECO:0000313" key="5">
    <source>
        <dbReference type="Proteomes" id="UP000218767"/>
    </source>
</evidence>
<dbReference type="EMBL" id="NVUL01000055">
    <property type="protein sequence ID" value="PCI76578.1"/>
    <property type="molecule type" value="Genomic_DNA"/>
</dbReference>
<comment type="similarity">
    <text evidence="1">Belongs to the AB hydrolase superfamily. AB hydrolase 4 family.</text>
</comment>